<sequence>TIKNSRSHLSNNSHTLSYYSRTSRKCLSKFLKCMVDVHWPWNELVREVLISVLINVNLEEVSGFAINWEMKYIDIPAGKGENVCFGIKDCLNYYRSRALPLRLLYLPFTDEKTLSLITVAYCFLNPIQLHGFLLPAVAGSEGISSATIPDSTNSKVKKS</sequence>
<protein>
    <submittedName>
        <fullName evidence="2">Uncharacterized protein</fullName>
    </submittedName>
</protein>
<evidence type="ECO:0000313" key="1">
    <source>
        <dbReference type="Proteomes" id="UP000887565"/>
    </source>
</evidence>
<keyword evidence="1" id="KW-1185">Reference proteome</keyword>
<proteinExistence type="predicted"/>
<dbReference type="AlphaFoldDB" id="A0A915KD21"/>
<organism evidence="1 2">
    <name type="scientific">Romanomermis culicivorax</name>
    <name type="common">Nematode worm</name>
    <dbReference type="NCBI Taxonomy" id="13658"/>
    <lineage>
        <taxon>Eukaryota</taxon>
        <taxon>Metazoa</taxon>
        <taxon>Ecdysozoa</taxon>
        <taxon>Nematoda</taxon>
        <taxon>Enoplea</taxon>
        <taxon>Dorylaimia</taxon>
        <taxon>Mermithida</taxon>
        <taxon>Mermithoidea</taxon>
        <taxon>Mermithidae</taxon>
        <taxon>Romanomermis</taxon>
    </lineage>
</organism>
<dbReference type="WBParaSite" id="nRc.2.0.1.t35971-RA">
    <property type="protein sequence ID" value="nRc.2.0.1.t35971-RA"/>
    <property type="gene ID" value="nRc.2.0.1.g35971"/>
</dbReference>
<reference evidence="2" key="1">
    <citation type="submission" date="2022-11" db="UniProtKB">
        <authorList>
            <consortium name="WormBaseParasite"/>
        </authorList>
    </citation>
    <scope>IDENTIFICATION</scope>
</reference>
<dbReference type="Proteomes" id="UP000887565">
    <property type="component" value="Unplaced"/>
</dbReference>
<evidence type="ECO:0000313" key="2">
    <source>
        <dbReference type="WBParaSite" id="nRc.2.0.1.t35971-RA"/>
    </source>
</evidence>
<name>A0A915KD21_ROMCU</name>
<accession>A0A915KD21</accession>